<dbReference type="PRINTS" id="PR00237">
    <property type="entry name" value="GPCRRHODOPSN"/>
</dbReference>
<feature type="transmembrane region" description="Helical" evidence="10">
    <location>
        <begin position="269"/>
        <end position="290"/>
    </location>
</feature>
<dbReference type="AlphaFoldDB" id="A0A1D1W6Y1"/>
<evidence type="ECO:0000256" key="7">
    <source>
        <dbReference type="ARBA" id="ARBA00023170"/>
    </source>
</evidence>
<evidence type="ECO:0000256" key="10">
    <source>
        <dbReference type="SAM" id="Phobius"/>
    </source>
</evidence>
<dbReference type="GO" id="GO:0042277">
    <property type="term" value="F:peptide binding"/>
    <property type="evidence" value="ECO:0007669"/>
    <property type="project" value="TreeGrafter"/>
</dbReference>
<keyword evidence="3 9" id="KW-0812">Transmembrane</keyword>
<dbReference type="InterPro" id="IPR000276">
    <property type="entry name" value="GPCR_Rhodpsn"/>
</dbReference>
<organism evidence="12 13">
    <name type="scientific">Ramazzottius varieornatus</name>
    <name type="common">Water bear</name>
    <name type="synonym">Tardigrade</name>
    <dbReference type="NCBI Taxonomy" id="947166"/>
    <lineage>
        <taxon>Eukaryota</taxon>
        <taxon>Metazoa</taxon>
        <taxon>Ecdysozoa</taxon>
        <taxon>Tardigrada</taxon>
        <taxon>Eutardigrada</taxon>
        <taxon>Parachela</taxon>
        <taxon>Hypsibioidea</taxon>
        <taxon>Ramazzottiidae</taxon>
        <taxon>Ramazzottius</taxon>
    </lineage>
</organism>
<feature type="transmembrane region" description="Helical" evidence="10">
    <location>
        <begin position="46"/>
        <end position="69"/>
    </location>
</feature>
<dbReference type="OrthoDB" id="6076970at2759"/>
<evidence type="ECO:0000256" key="1">
    <source>
        <dbReference type="ARBA" id="ARBA00004651"/>
    </source>
</evidence>
<feature type="transmembrane region" description="Helical" evidence="10">
    <location>
        <begin position="215"/>
        <end position="238"/>
    </location>
</feature>
<dbReference type="PANTHER" id="PTHR24229">
    <property type="entry name" value="NEUROPEPTIDES RECEPTOR"/>
    <property type="match status" value="1"/>
</dbReference>
<feature type="transmembrane region" description="Helical" evidence="10">
    <location>
        <begin position="118"/>
        <end position="139"/>
    </location>
</feature>
<gene>
    <name evidence="12" type="primary">RvY_18764-1</name>
    <name evidence="12" type="synonym">RvY_18764.1</name>
    <name evidence="12" type="ORF">RvY_18764</name>
</gene>
<name>A0A1D1W6Y1_RAMVA</name>
<dbReference type="STRING" id="947166.A0A1D1W6Y1"/>
<sequence length="428" mass="48537">MDYGNSLAESSTGHPFIYACANGPNYTMEMGDIQHVLLPPSHFMQLVNAINGLICCVGLLGNVLVFYVICRFASMHTVTNIFILALALADVCFLVNIPFLIATTIVEQWTFGWLYCKIYYVMTTVNQFASSFFLVAMSADRYFAICLPYISRDFRTPRAAFLVCSLVWSLAILFMCPVFMYAGTRTVETAEGLETQCNIFWPDMLDLHVQGPQAFALYCFVLGFAFPVAFMVLFYSLVVHRLRTRQHHPTNLSTTRAVNKNRRAKVHKVSFMIMILVLAYLLCWTPYWVYQLNITFRLIGLSHSSSSSPHSSSLPSDLLHDDPCHEPSEHGGQQMVWWDIYTALSLQCLCYLNSAINPVLYALISDNFKQSYKKAWCFHVAIPHLRKSLFNHDRIPKTKDRLSVTYRSGNLGSNRAVNTAAEPQDAPL</sequence>
<feature type="domain" description="G-protein coupled receptors family 1 profile" evidence="11">
    <location>
        <begin position="61"/>
        <end position="361"/>
    </location>
</feature>
<evidence type="ECO:0000256" key="4">
    <source>
        <dbReference type="ARBA" id="ARBA00022989"/>
    </source>
</evidence>
<protein>
    <recommendedName>
        <fullName evidence="11">G-protein coupled receptors family 1 profile domain-containing protein</fullName>
    </recommendedName>
</protein>
<dbReference type="GO" id="GO:0005886">
    <property type="term" value="C:plasma membrane"/>
    <property type="evidence" value="ECO:0007669"/>
    <property type="project" value="UniProtKB-SubCell"/>
</dbReference>
<keyword evidence="13" id="KW-1185">Reference proteome</keyword>
<keyword evidence="6 10" id="KW-0472">Membrane</keyword>
<evidence type="ECO:0000256" key="9">
    <source>
        <dbReference type="RuleBase" id="RU000688"/>
    </source>
</evidence>
<dbReference type="SMART" id="SM01381">
    <property type="entry name" value="7TM_GPCR_Srsx"/>
    <property type="match status" value="1"/>
</dbReference>
<evidence type="ECO:0000256" key="8">
    <source>
        <dbReference type="ARBA" id="ARBA00023224"/>
    </source>
</evidence>
<dbReference type="PROSITE" id="PS50262">
    <property type="entry name" value="G_PROTEIN_RECEP_F1_2"/>
    <property type="match status" value="1"/>
</dbReference>
<dbReference type="InterPro" id="IPR017452">
    <property type="entry name" value="GPCR_Rhodpsn_7TM"/>
</dbReference>
<comment type="subcellular location">
    <subcellularLocation>
        <location evidence="1">Cell membrane</location>
        <topology evidence="1">Multi-pass membrane protein</topology>
    </subcellularLocation>
</comment>
<dbReference type="Gene3D" id="1.20.1070.10">
    <property type="entry name" value="Rhodopsin 7-helix transmembrane proteins"/>
    <property type="match status" value="1"/>
</dbReference>
<feature type="transmembrane region" description="Helical" evidence="10">
    <location>
        <begin position="159"/>
        <end position="182"/>
    </location>
</feature>
<comment type="caution">
    <text evidence="12">The sequence shown here is derived from an EMBL/GenBank/DDBJ whole genome shotgun (WGS) entry which is preliminary data.</text>
</comment>
<keyword evidence="5 9" id="KW-0297">G-protein coupled receptor</keyword>
<dbReference type="PRINTS" id="PR00526">
    <property type="entry name" value="FMETLEUPHER"/>
</dbReference>
<reference evidence="12 13" key="1">
    <citation type="journal article" date="2016" name="Nat. Commun.">
        <title>Extremotolerant tardigrade genome and improved radiotolerance of human cultured cells by tardigrade-unique protein.</title>
        <authorList>
            <person name="Hashimoto T."/>
            <person name="Horikawa D.D."/>
            <person name="Saito Y."/>
            <person name="Kuwahara H."/>
            <person name="Kozuka-Hata H."/>
            <person name="Shin-I T."/>
            <person name="Minakuchi Y."/>
            <person name="Ohishi K."/>
            <person name="Motoyama A."/>
            <person name="Aizu T."/>
            <person name="Enomoto A."/>
            <person name="Kondo K."/>
            <person name="Tanaka S."/>
            <person name="Hara Y."/>
            <person name="Koshikawa S."/>
            <person name="Sagara H."/>
            <person name="Miura T."/>
            <person name="Yokobori S."/>
            <person name="Miyagawa K."/>
            <person name="Suzuki Y."/>
            <person name="Kubo T."/>
            <person name="Oyama M."/>
            <person name="Kohara Y."/>
            <person name="Fujiyama A."/>
            <person name="Arakawa K."/>
            <person name="Katayama T."/>
            <person name="Toyoda A."/>
            <person name="Kunieda T."/>
        </authorList>
    </citation>
    <scope>NUCLEOTIDE SEQUENCE [LARGE SCALE GENOMIC DNA]</scope>
    <source>
        <strain evidence="12 13">YOKOZUNA-1</strain>
    </source>
</reference>
<keyword evidence="7 9" id="KW-0675">Receptor</keyword>
<evidence type="ECO:0000256" key="3">
    <source>
        <dbReference type="ARBA" id="ARBA00022692"/>
    </source>
</evidence>
<dbReference type="GO" id="GO:0004930">
    <property type="term" value="F:G protein-coupled receptor activity"/>
    <property type="evidence" value="ECO:0007669"/>
    <property type="project" value="UniProtKB-KW"/>
</dbReference>
<dbReference type="GO" id="GO:0043005">
    <property type="term" value="C:neuron projection"/>
    <property type="evidence" value="ECO:0007669"/>
    <property type="project" value="TreeGrafter"/>
</dbReference>
<keyword evidence="4 10" id="KW-1133">Transmembrane helix</keyword>
<accession>A0A1D1W6Y1</accession>
<dbReference type="PROSITE" id="PS00237">
    <property type="entry name" value="G_PROTEIN_RECEP_F1_1"/>
    <property type="match status" value="1"/>
</dbReference>
<dbReference type="Pfam" id="PF00001">
    <property type="entry name" value="7tm_1"/>
    <property type="match status" value="1"/>
</dbReference>
<evidence type="ECO:0000259" key="11">
    <source>
        <dbReference type="PROSITE" id="PS50262"/>
    </source>
</evidence>
<dbReference type="PANTHER" id="PTHR24229:SF40">
    <property type="entry name" value="ALLATOSTATIN C RECEPTOR 1-RELATED"/>
    <property type="match status" value="1"/>
</dbReference>
<evidence type="ECO:0000256" key="6">
    <source>
        <dbReference type="ARBA" id="ARBA00023136"/>
    </source>
</evidence>
<evidence type="ECO:0000313" key="13">
    <source>
        <dbReference type="Proteomes" id="UP000186922"/>
    </source>
</evidence>
<dbReference type="SUPFAM" id="SSF81321">
    <property type="entry name" value="Family A G protein-coupled receptor-like"/>
    <property type="match status" value="1"/>
</dbReference>
<comment type="similarity">
    <text evidence="9">Belongs to the G-protein coupled receptor 1 family.</text>
</comment>
<dbReference type="EMBL" id="BDGG01000021">
    <property type="protein sequence ID" value="GAV09177.1"/>
    <property type="molecule type" value="Genomic_DNA"/>
</dbReference>
<evidence type="ECO:0000313" key="12">
    <source>
        <dbReference type="EMBL" id="GAV09177.1"/>
    </source>
</evidence>
<evidence type="ECO:0000256" key="2">
    <source>
        <dbReference type="ARBA" id="ARBA00022475"/>
    </source>
</evidence>
<dbReference type="Proteomes" id="UP000186922">
    <property type="component" value="Unassembled WGS sequence"/>
</dbReference>
<evidence type="ECO:0000256" key="5">
    <source>
        <dbReference type="ARBA" id="ARBA00023040"/>
    </source>
</evidence>
<keyword evidence="2" id="KW-1003">Cell membrane</keyword>
<feature type="transmembrane region" description="Helical" evidence="10">
    <location>
        <begin position="81"/>
        <end position="106"/>
    </location>
</feature>
<keyword evidence="8 9" id="KW-0807">Transducer</keyword>
<proteinExistence type="inferred from homology"/>